<dbReference type="Proteomes" id="UP000192707">
    <property type="component" value="Unassembled WGS sequence"/>
</dbReference>
<dbReference type="EMBL" id="MVHG01000040">
    <property type="protein sequence ID" value="ORA12893.1"/>
    <property type="molecule type" value="Genomic_DNA"/>
</dbReference>
<evidence type="ECO:0000313" key="2">
    <source>
        <dbReference type="Proteomes" id="UP000192707"/>
    </source>
</evidence>
<organism evidence="1 2">
    <name type="scientific">Mycobacterium arosiense ATCC BAA-1401 = DSM 45069</name>
    <dbReference type="NCBI Taxonomy" id="1265311"/>
    <lineage>
        <taxon>Bacteria</taxon>
        <taxon>Bacillati</taxon>
        <taxon>Actinomycetota</taxon>
        <taxon>Actinomycetes</taxon>
        <taxon>Mycobacteriales</taxon>
        <taxon>Mycobacteriaceae</taxon>
        <taxon>Mycobacterium</taxon>
        <taxon>Mycobacterium avium complex (MAC)</taxon>
    </lineage>
</organism>
<dbReference type="RefSeq" id="WP_083065349.1">
    <property type="nucleotide sequence ID" value="NZ_MVHG01000040.1"/>
</dbReference>
<comment type="caution">
    <text evidence="1">The sequence shown here is derived from an EMBL/GenBank/DDBJ whole genome shotgun (WGS) entry which is preliminary data.</text>
</comment>
<proteinExistence type="predicted"/>
<sequence>MNGVARGLARLRDFRWDLYAQPLRETRLEMQIVYFAIRMPFAGTVRLPLLTMIKPLPSPDEDVALGSEQVRR</sequence>
<evidence type="ECO:0000313" key="1">
    <source>
        <dbReference type="EMBL" id="ORA12893.1"/>
    </source>
</evidence>
<reference evidence="1 2" key="1">
    <citation type="submission" date="2016-12" db="EMBL/GenBank/DDBJ databases">
        <title>The new phylogeny of genus Mycobacterium.</title>
        <authorList>
            <person name="Tortoli E."/>
            <person name="Trovato A."/>
            <person name="Cirillo D.M."/>
        </authorList>
    </citation>
    <scope>NUCLEOTIDE SEQUENCE [LARGE SCALE GENOMIC DNA]</scope>
    <source>
        <strain evidence="1 2">DSM 45069</strain>
    </source>
</reference>
<protein>
    <submittedName>
        <fullName evidence="1">Uncharacterized protein</fullName>
    </submittedName>
</protein>
<keyword evidence="2" id="KW-1185">Reference proteome</keyword>
<accession>A0A1W9ZDP3</accession>
<gene>
    <name evidence="1" type="ORF">BST14_16165</name>
</gene>
<name>A0A1W9ZDP3_MYCAI</name>
<dbReference type="AlphaFoldDB" id="A0A1W9ZDP3"/>
<dbReference type="OrthoDB" id="4735765at2"/>